<proteinExistence type="predicted"/>
<dbReference type="GO" id="GO:0008237">
    <property type="term" value="F:metallopeptidase activity"/>
    <property type="evidence" value="ECO:0007669"/>
    <property type="project" value="InterPro"/>
</dbReference>
<dbReference type="AlphaFoldDB" id="A0A1J5QFQ2"/>
<evidence type="ECO:0000259" key="1">
    <source>
        <dbReference type="Pfam" id="PF19289"/>
    </source>
</evidence>
<name>A0A1J5QFQ2_9ZZZZ</name>
<feature type="domain" description="Metalloprotease TldD/E C-terminal" evidence="1">
    <location>
        <begin position="221"/>
        <end position="453"/>
    </location>
</feature>
<dbReference type="InterPro" id="IPR035068">
    <property type="entry name" value="TldD/PmbA_N"/>
</dbReference>
<dbReference type="EMBL" id="MLJW01001329">
    <property type="protein sequence ID" value="OIQ78815.1"/>
    <property type="molecule type" value="Genomic_DNA"/>
</dbReference>
<gene>
    <name evidence="2" type="ORF">GALL_394740</name>
</gene>
<comment type="caution">
    <text evidence="2">The sequence shown here is derived from an EMBL/GenBank/DDBJ whole genome shotgun (WGS) entry which is preliminary data.</text>
</comment>
<dbReference type="GO" id="GO:0006508">
    <property type="term" value="P:proteolysis"/>
    <property type="evidence" value="ECO:0007669"/>
    <property type="project" value="InterPro"/>
</dbReference>
<reference evidence="2" key="1">
    <citation type="submission" date="2016-10" db="EMBL/GenBank/DDBJ databases">
        <title>Sequence of Gallionella enrichment culture.</title>
        <authorList>
            <person name="Poehlein A."/>
            <person name="Muehling M."/>
            <person name="Daniel R."/>
        </authorList>
    </citation>
    <scope>NUCLEOTIDE SEQUENCE</scope>
</reference>
<dbReference type="InterPro" id="IPR036059">
    <property type="entry name" value="TldD/PmbA_sf"/>
</dbReference>
<protein>
    <submittedName>
        <fullName evidence="2">Putative modulator of DNA gyrase</fullName>
    </submittedName>
</protein>
<accession>A0A1J5QFQ2</accession>
<evidence type="ECO:0000313" key="2">
    <source>
        <dbReference type="EMBL" id="OIQ78815.1"/>
    </source>
</evidence>
<dbReference type="InterPro" id="IPR045569">
    <property type="entry name" value="Metalloprtase-TldD/E_C"/>
</dbReference>
<dbReference type="Gene3D" id="3.30.2290.10">
    <property type="entry name" value="PmbA/TldD superfamily"/>
    <property type="match status" value="1"/>
</dbReference>
<organism evidence="2">
    <name type="scientific">mine drainage metagenome</name>
    <dbReference type="NCBI Taxonomy" id="410659"/>
    <lineage>
        <taxon>unclassified sequences</taxon>
        <taxon>metagenomes</taxon>
        <taxon>ecological metagenomes</taxon>
    </lineage>
</organism>
<dbReference type="SUPFAM" id="SSF111283">
    <property type="entry name" value="Putative modulator of DNA gyrase, PmbA/TldD"/>
    <property type="match status" value="1"/>
</dbReference>
<dbReference type="PANTHER" id="PTHR43666:SF1">
    <property type="entry name" value="CONSERVED PROTEIN"/>
    <property type="match status" value="1"/>
</dbReference>
<dbReference type="Pfam" id="PF19289">
    <property type="entry name" value="PmbA_TldD_3rd"/>
    <property type="match status" value="1"/>
</dbReference>
<dbReference type="PANTHER" id="PTHR43666">
    <property type="entry name" value="TLDD PROTEIN"/>
    <property type="match status" value="1"/>
</dbReference>
<sequence length="459" mass="49313">MIAPHLLAEAAIRALNERGYQGIAIIDAHSQSNLRFANNDLTTNGISFSVHATVIAVSKADEPSVGISGGAVHSSEQVDALVEEAIASAATNPPAQDFAPLIDAHSPDWASGAKVTTMSDFSAFSPKLGEALNQARSSKRLLFGFAQQSFTTTYLATTAGAKLRHVDPTATLEMTARTPDGDASAWWGVGGTEISALDPAFGAEELARRLSWSANKISLEPGRYEVLLPPSAVADLMVYLLWTAGVRDAVDGRSVFSAGRGGHRIGERLSTLPLTLFSEPQASGIECAPFEITHASSDNASVFDNGTKIETTKWIEEGVLRSLYGSRFTEKETGVKAAPMIDNLILDGSGTKSIDQMVSETKDGILLTCLWYIREVDPKTLLLTGLTRDGVYVIRNGEIVGAASNFRFNESPVDLLSRCTEIGESVRTLPRELNDYFTRTRMPTLRIPDFNFSSIAPGV</sequence>